<dbReference type="SUPFAM" id="SSF56219">
    <property type="entry name" value="DNase I-like"/>
    <property type="match status" value="1"/>
</dbReference>
<sequence>MRVLSYNIKGWRGDLAALLETVRDQAPDVLVLQEVLRWTDPGTWCIDLAARFGMAQAVGGLCAYGNAIVTASDVTVLESRILRYPLALGDSPRAAVFLRGTLGGTEFVAAGTHLATVPEIRLRQATSFKQALYAATAPVIAGVDVNETDAGPAWQTIAEGLVDAGAATGQAGIPTFSTTNPNRRIDALFADPALPVTSYQVLDTPAVRRASDHFPILGILTS</sequence>
<dbReference type="Gene3D" id="3.60.10.10">
    <property type="entry name" value="Endonuclease/exonuclease/phosphatase"/>
    <property type="match status" value="1"/>
</dbReference>
<gene>
    <name evidence="2" type="ORF">Ari01nite_29250</name>
</gene>
<evidence type="ECO:0000313" key="3">
    <source>
        <dbReference type="Proteomes" id="UP000636960"/>
    </source>
</evidence>
<dbReference type="InterPro" id="IPR036691">
    <property type="entry name" value="Endo/exonu/phosph_ase_sf"/>
</dbReference>
<name>A0A919JV91_9ACTN</name>
<accession>A0A919JV91</accession>
<keyword evidence="3" id="KW-1185">Reference proteome</keyword>
<protein>
    <submittedName>
        <fullName evidence="2">Metal-dependent hydrolase</fullName>
    </submittedName>
</protein>
<dbReference type="EMBL" id="BOMV01000029">
    <property type="protein sequence ID" value="GIE95460.1"/>
    <property type="molecule type" value="Genomic_DNA"/>
</dbReference>
<dbReference type="AlphaFoldDB" id="A0A919JV91"/>
<reference evidence="2" key="1">
    <citation type="submission" date="2021-01" db="EMBL/GenBank/DDBJ databases">
        <title>Whole genome shotgun sequence of Actinoplanes rishiriensis NBRC 108556.</title>
        <authorList>
            <person name="Komaki H."/>
            <person name="Tamura T."/>
        </authorList>
    </citation>
    <scope>NUCLEOTIDE SEQUENCE</scope>
    <source>
        <strain evidence="2">NBRC 108556</strain>
    </source>
</reference>
<feature type="domain" description="Endonuclease/exonuclease/phosphatase" evidence="1">
    <location>
        <begin position="4"/>
        <end position="213"/>
    </location>
</feature>
<dbReference type="Pfam" id="PF03372">
    <property type="entry name" value="Exo_endo_phos"/>
    <property type="match status" value="1"/>
</dbReference>
<proteinExistence type="predicted"/>
<organism evidence="2 3">
    <name type="scientific">Paractinoplanes rishiriensis</name>
    <dbReference type="NCBI Taxonomy" id="1050105"/>
    <lineage>
        <taxon>Bacteria</taxon>
        <taxon>Bacillati</taxon>
        <taxon>Actinomycetota</taxon>
        <taxon>Actinomycetes</taxon>
        <taxon>Micromonosporales</taxon>
        <taxon>Micromonosporaceae</taxon>
        <taxon>Paractinoplanes</taxon>
    </lineage>
</organism>
<keyword evidence="2" id="KW-0378">Hydrolase</keyword>
<dbReference type="Proteomes" id="UP000636960">
    <property type="component" value="Unassembled WGS sequence"/>
</dbReference>
<dbReference type="GO" id="GO:0016787">
    <property type="term" value="F:hydrolase activity"/>
    <property type="evidence" value="ECO:0007669"/>
    <property type="project" value="UniProtKB-KW"/>
</dbReference>
<evidence type="ECO:0000259" key="1">
    <source>
        <dbReference type="Pfam" id="PF03372"/>
    </source>
</evidence>
<dbReference type="RefSeq" id="WP_203781757.1">
    <property type="nucleotide sequence ID" value="NZ_BOMV01000029.1"/>
</dbReference>
<evidence type="ECO:0000313" key="2">
    <source>
        <dbReference type="EMBL" id="GIE95460.1"/>
    </source>
</evidence>
<dbReference type="InterPro" id="IPR005135">
    <property type="entry name" value="Endo/exonuclease/phosphatase"/>
</dbReference>
<comment type="caution">
    <text evidence="2">The sequence shown here is derived from an EMBL/GenBank/DDBJ whole genome shotgun (WGS) entry which is preliminary data.</text>
</comment>